<keyword evidence="2" id="KW-1185">Reference proteome</keyword>
<accession>A0A511YSP2</accession>
<name>A0A511YSP2_9FLAO</name>
<proteinExistence type="predicted"/>
<protein>
    <submittedName>
        <fullName evidence="1">Uncharacterized protein</fullName>
    </submittedName>
</protein>
<gene>
    <name evidence="1" type="ORF">CHA01nite_39500</name>
</gene>
<evidence type="ECO:0000313" key="2">
    <source>
        <dbReference type="Proteomes" id="UP000321863"/>
    </source>
</evidence>
<dbReference type="RefSeq" id="WP_146944715.1">
    <property type="nucleotide sequence ID" value="NZ_BJYJ01000060.1"/>
</dbReference>
<evidence type="ECO:0000313" key="1">
    <source>
        <dbReference type="EMBL" id="GEN78210.1"/>
    </source>
</evidence>
<dbReference type="Proteomes" id="UP000321863">
    <property type="component" value="Unassembled WGS sequence"/>
</dbReference>
<organism evidence="1 2">
    <name type="scientific">Chryseobacterium hagamense</name>
    <dbReference type="NCBI Taxonomy" id="395935"/>
    <lineage>
        <taxon>Bacteria</taxon>
        <taxon>Pseudomonadati</taxon>
        <taxon>Bacteroidota</taxon>
        <taxon>Flavobacteriia</taxon>
        <taxon>Flavobacteriales</taxon>
        <taxon>Weeksellaceae</taxon>
        <taxon>Chryseobacterium group</taxon>
        <taxon>Chryseobacterium</taxon>
    </lineage>
</organism>
<comment type="caution">
    <text evidence="1">The sequence shown here is derived from an EMBL/GenBank/DDBJ whole genome shotgun (WGS) entry which is preliminary data.</text>
</comment>
<reference evidence="1 2" key="1">
    <citation type="submission" date="2019-07" db="EMBL/GenBank/DDBJ databases">
        <title>Whole genome shotgun sequence of Chryseobacterium hagamense NBRC 105253.</title>
        <authorList>
            <person name="Hosoyama A."/>
            <person name="Uohara A."/>
            <person name="Ohji S."/>
            <person name="Ichikawa N."/>
        </authorList>
    </citation>
    <scope>NUCLEOTIDE SEQUENCE [LARGE SCALE GENOMIC DNA]</scope>
    <source>
        <strain evidence="1 2">NBRC 105253</strain>
    </source>
</reference>
<sequence length="291" mass="33927">MAIRDKNTLKTFFETGDVPSQNQFADLIDSFKHQNDTNGLLLTDREIVSIANRIATIDNGFVEYYFGNMGNSLIKLNIAQENLENQEIEIRCGIHDKGDVRKQYFVGNGPYTVAIKEFESEQLQANEYYYLYYETSLYDSIDRLIGHKLPTAFNGFEFGRLDGRSFHFYISKQNFGKELNVLHTNIKFINKTDIPIEYKSQSTNWRDIYRKENTITAHYDQWDYLYFSYNADMTKADYTIECSVYDADTNELLIIDYLEPGINYRHFGNSSDSKGNRADKVRNVTIECIKV</sequence>
<dbReference type="EMBL" id="BJYJ01000060">
    <property type="protein sequence ID" value="GEN78210.1"/>
    <property type="molecule type" value="Genomic_DNA"/>
</dbReference>
<dbReference type="AlphaFoldDB" id="A0A511YSP2"/>
<dbReference type="OrthoDB" id="1242818at2"/>